<dbReference type="AlphaFoldDB" id="A0A6C0E8W8"/>
<dbReference type="SUPFAM" id="SSF140860">
    <property type="entry name" value="Pseudo ankyrin repeat-like"/>
    <property type="match status" value="1"/>
</dbReference>
<dbReference type="InterPro" id="IPR052050">
    <property type="entry name" value="SecEffector_AnkRepeat"/>
</dbReference>
<protein>
    <recommendedName>
        <fullName evidence="2">Ankyrin repeat protein</fullName>
    </recommendedName>
</protein>
<accession>A0A6C0E8W8</accession>
<dbReference type="InterPro" id="IPR036770">
    <property type="entry name" value="Ankyrin_rpt-contain_sf"/>
</dbReference>
<dbReference type="EMBL" id="MN739750">
    <property type="protein sequence ID" value="QHT24843.1"/>
    <property type="molecule type" value="Genomic_DNA"/>
</dbReference>
<sequence length="342" mass="40984">MYFVISTISTNPINELSIFTTDTLEYFDDPEDYSVYSVDRISHQDTYFWFRIALKNSKSKIIKSDKYYLYCPKNIKKFNLKITKEYFLLLCMHNNFNLLSFLVKSGYKLNNIDGLFSWASKFNRIGVLEWLKNSGSKPKYCCIDDASYYRNIDVLNWWKNSGFPLKYTSSLINYASRYGHINVLEWWKNSGLELKYDEEAIDSASQNGHINVLEWWKNSGLELKYYDEAIDKCRYGSCSKCIDVLEWWKNSDLPLKYSCEFLDNLINDSLPLLEWWKQSGLELKYSNNALHNALRWSCFRVITWWAKSGLPLKYDINYDYLREYLNDPDMWDRYYMYYIYPT</sequence>
<dbReference type="PANTHER" id="PTHR46586:SF3">
    <property type="entry name" value="ANKYRIN REPEAT-CONTAINING PROTEIN"/>
    <property type="match status" value="1"/>
</dbReference>
<evidence type="ECO:0000313" key="1">
    <source>
        <dbReference type="EMBL" id="QHT24843.1"/>
    </source>
</evidence>
<proteinExistence type="predicted"/>
<name>A0A6C0E8W8_9ZZZZ</name>
<dbReference type="Gene3D" id="1.25.40.20">
    <property type="entry name" value="Ankyrin repeat-containing domain"/>
    <property type="match status" value="1"/>
</dbReference>
<dbReference type="PANTHER" id="PTHR46586">
    <property type="entry name" value="ANKYRIN REPEAT-CONTAINING PROTEIN"/>
    <property type="match status" value="1"/>
</dbReference>
<reference evidence="1" key="1">
    <citation type="journal article" date="2020" name="Nature">
        <title>Giant virus diversity and host interactions through global metagenomics.</title>
        <authorList>
            <person name="Schulz F."/>
            <person name="Roux S."/>
            <person name="Paez-Espino D."/>
            <person name="Jungbluth S."/>
            <person name="Walsh D.A."/>
            <person name="Denef V.J."/>
            <person name="McMahon K.D."/>
            <person name="Konstantinidis K.T."/>
            <person name="Eloe-Fadrosh E.A."/>
            <person name="Kyrpides N.C."/>
            <person name="Woyke T."/>
        </authorList>
    </citation>
    <scope>NUCLEOTIDE SEQUENCE</scope>
    <source>
        <strain evidence="1">GVMAG-M-3300023179-150</strain>
    </source>
</reference>
<organism evidence="1">
    <name type="scientific">viral metagenome</name>
    <dbReference type="NCBI Taxonomy" id="1070528"/>
    <lineage>
        <taxon>unclassified sequences</taxon>
        <taxon>metagenomes</taxon>
        <taxon>organismal metagenomes</taxon>
    </lineage>
</organism>
<evidence type="ECO:0008006" key="2">
    <source>
        <dbReference type="Google" id="ProtNLM"/>
    </source>
</evidence>